<dbReference type="Pfam" id="PF07484">
    <property type="entry name" value="Collar"/>
    <property type="match status" value="1"/>
</dbReference>
<dbReference type="Gene3D" id="3.90.1340.10">
    <property type="entry name" value="Phage tail collar domain"/>
    <property type="match status" value="1"/>
</dbReference>
<dbReference type="InterPro" id="IPR037053">
    <property type="entry name" value="Phage_tail_collar_dom_sf"/>
</dbReference>
<feature type="domain" description="Phage tail collar" evidence="1">
    <location>
        <begin position="5"/>
        <end position="62"/>
    </location>
</feature>
<accession>A0A6B2LL29</accession>
<dbReference type="InterPro" id="IPR011083">
    <property type="entry name" value="Phage_tail_collar_dom"/>
</dbReference>
<dbReference type="CDD" id="cd22641">
    <property type="entry name" value="C24-like"/>
    <property type="match status" value="1"/>
</dbReference>
<dbReference type="EMBL" id="GIBP01008735">
    <property type="protein sequence ID" value="NDV37704.1"/>
    <property type="molecule type" value="Transcribed_RNA"/>
</dbReference>
<evidence type="ECO:0000313" key="2">
    <source>
        <dbReference type="EMBL" id="NDV37704.1"/>
    </source>
</evidence>
<dbReference type="AlphaFoldDB" id="A0A6B2LL29"/>
<reference evidence="2" key="1">
    <citation type="journal article" date="2020" name="J. Eukaryot. Microbiol.">
        <title>De novo Sequencing, Assembly and Annotation of the Transcriptome for the Free-Living Testate Amoeba Arcella intermedia.</title>
        <authorList>
            <person name="Ribeiro G.M."/>
            <person name="Porfirio-Sousa A.L."/>
            <person name="Maurer-Alcala X.X."/>
            <person name="Katz L.A."/>
            <person name="Lahr D.J.G."/>
        </authorList>
    </citation>
    <scope>NUCLEOTIDE SEQUENCE</scope>
</reference>
<sequence length="152" mass="16561">MIPTGTILVFSSISIPDGWLYCDGSLISRSIYPNLLKVIGDTFGKGDGLTTFQLPDLRGRVIVGVGQGPNLSSRFVGQQFGSETHTLTIDEMPSHNHEWNLPISGIVNDNPPGGAYWTPQPLNYNFWTQNTGGNGAHNNMQPSLVLSYIIKT</sequence>
<dbReference type="SUPFAM" id="SSF88874">
    <property type="entry name" value="Receptor-binding domain of short tail fibre protein gp12"/>
    <property type="match status" value="1"/>
</dbReference>
<name>A0A6B2LL29_9EUKA</name>
<protein>
    <recommendedName>
        <fullName evidence="1">Phage tail collar domain-containing protein</fullName>
    </recommendedName>
</protein>
<evidence type="ECO:0000259" key="1">
    <source>
        <dbReference type="Pfam" id="PF07484"/>
    </source>
</evidence>
<proteinExistence type="predicted"/>
<organism evidence="2">
    <name type="scientific">Arcella intermedia</name>
    <dbReference type="NCBI Taxonomy" id="1963864"/>
    <lineage>
        <taxon>Eukaryota</taxon>
        <taxon>Amoebozoa</taxon>
        <taxon>Tubulinea</taxon>
        <taxon>Elardia</taxon>
        <taxon>Arcellinida</taxon>
        <taxon>Sphaerothecina</taxon>
        <taxon>Arcellidae</taxon>
        <taxon>Arcella</taxon>
    </lineage>
</organism>